<accession>A0A978ACR7</accession>
<protein>
    <submittedName>
        <fullName evidence="1">Uncharacterized protein</fullName>
    </submittedName>
</protein>
<organism evidence="1">
    <name type="scientific">Enterococcus phage vB_Efa29212_3e</name>
    <dbReference type="NCBI Taxonomy" id="2982224"/>
    <lineage>
        <taxon>Viruses</taxon>
        <taxon>Duplodnaviria</taxon>
        <taxon>Heunggongvirae</taxon>
        <taxon>Uroviricota</taxon>
        <taxon>Caudoviricetes</taxon>
        <taxon>Herelleviridae</taxon>
        <taxon>Brockvirinae</taxon>
        <taxon>Kochikohdavirus</taxon>
    </lineage>
</organism>
<evidence type="ECO:0000313" key="1">
    <source>
        <dbReference type="EMBL" id="UYB00687.1"/>
    </source>
</evidence>
<proteinExistence type="predicted"/>
<gene>
    <name evidence="1" type="ORF">GMNKNHGO_00060</name>
</gene>
<reference evidence="1" key="1">
    <citation type="submission" date="2022-09" db="EMBL/GenBank/DDBJ databases">
        <title>Characteristics of the novel Enterococcus vB_Efa29212_2e and vB_Efa29212_3e bacteriophages.</title>
        <authorList>
            <person name="Lach J."/>
            <person name="Moryl M."/>
        </authorList>
    </citation>
    <scope>NUCLEOTIDE SEQUENCE</scope>
</reference>
<dbReference type="EMBL" id="OP559178">
    <property type="protein sequence ID" value="UYB00687.1"/>
    <property type="molecule type" value="Genomic_DNA"/>
</dbReference>
<name>A0A978ACR7_9CAUD</name>
<sequence length="129" mass="15456">MTNYSEELKSLEKELACSLNDMWHASVAINESYYADCVKRYEKISVRMAEVIQRKLLLRRHLIHATPILKIKKRKRTRLRRAMMIGDFILWFKQAWKETFCIHDYTVKGVYKTLDNHGYLKCKKCGRIK</sequence>